<dbReference type="PANTHER" id="PTHR11474:SF76">
    <property type="entry name" value="SHKT DOMAIN-CONTAINING PROTEIN"/>
    <property type="match status" value="1"/>
</dbReference>
<dbReference type="Gene3D" id="2.60.310.20">
    <property type="match status" value="1"/>
</dbReference>
<evidence type="ECO:0000256" key="1">
    <source>
        <dbReference type="ARBA" id="ARBA00001973"/>
    </source>
</evidence>
<evidence type="ECO:0000256" key="10">
    <source>
        <dbReference type="ARBA" id="ARBA00048881"/>
    </source>
</evidence>
<keyword evidence="6" id="KW-0186">Copper</keyword>
<dbReference type="GO" id="GO:0046872">
    <property type="term" value="F:metal ion binding"/>
    <property type="evidence" value="ECO:0007669"/>
    <property type="project" value="UniProtKB-KW"/>
</dbReference>
<dbReference type="SUPFAM" id="SSF48056">
    <property type="entry name" value="Di-copper centre-containing domain"/>
    <property type="match status" value="1"/>
</dbReference>
<organism evidence="14 15">
    <name type="scientific">Massariosphaeria phaeospora</name>
    <dbReference type="NCBI Taxonomy" id="100035"/>
    <lineage>
        <taxon>Eukaryota</taxon>
        <taxon>Fungi</taxon>
        <taxon>Dikarya</taxon>
        <taxon>Ascomycota</taxon>
        <taxon>Pezizomycotina</taxon>
        <taxon>Dothideomycetes</taxon>
        <taxon>Pleosporomycetidae</taxon>
        <taxon>Pleosporales</taxon>
        <taxon>Pleosporales incertae sedis</taxon>
        <taxon>Massariosphaeria</taxon>
    </lineage>
</organism>
<evidence type="ECO:0000256" key="4">
    <source>
        <dbReference type="ARBA" id="ARBA00022723"/>
    </source>
</evidence>
<dbReference type="InterPro" id="IPR050316">
    <property type="entry name" value="Tyrosinase/Hemocyanin"/>
</dbReference>
<feature type="domain" description="Tyrosinase copper-binding" evidence="12">
    <location>
        <begin position="93"/>
        <end position="110"/>
    </location>
</feature>
<evidence type="ECO:0000256" key="2">
    <source>
        <dbReference type="ARBA" id="ARBA00009928"/>
    </source>
</evidence>
<evidence type="ECO:0000259" key="12">
    <source>
        <dbReference type="PROSITE" id="PS00497"/>
    </source>
</evidence>
<evidence type="ECO:0000256" key="7">
    <source>
        <dbReference type="ARBA" id="ARBA00023033"/>
    </source>
</evidence>
<dbReference type="GO" id="GO:0004503">
    <property type="term" value="F:tyrosinase activity"/>
    <property type="evidence" value="ECO:0007669"/>
    <property type="project" value="UniProtKB-EC"/>
</dbReference>
<dbReference type="Proteomes" id="UP000481861">
    <property type="component" value="Unassembled WGS sequence"/>
</dbReference>
<keyword evidence="15" id="KW-1185">Reference proteome</keyword>
<dbReference type="Gene3D" id="1.10.1280.10">
    <property type="entry name" value="Di-copper center containing domain from catechol oxidase"/>
    <property type="match status" value="1"/>
</dbReference>
<evidence type="ECO:0000256" key="9">
    <source>
        <dbReference type="ARBA" id="ARBA00048233"/>
    </source>
</evidence>
<accession>A0A7C8I9R9</accession>
<feature type="region of interest" description="Disordered" evidence="11">
    <location>
        <begin position="449"/>
        <end position="482"/>
    </location>
</feature>
<comment type="caution">
    <text evidence="14">The sequence shown here is derived from an EMBL/GenBank/DDBJ whole genome shotgun (WGS) entry which is preliminary data.</text>
</comment>
<dbReference type="InterPro" id="IPR008922">
    <property type="entry name" value="Di-copper_centre_dom_sf"/>
</dbReference>
<reference evidence="14 15" key="1">
    <citation type="submission" date="2020-01" db="EMBL/GenBank/DDBJ databases">
        <authorList>
            <consortium name="DOE Joint Genome Institute"/>
            <person name="Haridas S."/>
            <person name="Albert R."/>
            <person name="Binder M."/>
            <person name="Bloem J."/>
            <person name="Labutti K."/>
            <person name="Salamov A."/>
            <person name="Andreopoulos B."/>
            <person name="Baker S.E."/>
            <person name="Barry K."/>
            <person name="Bills G."/>
            <person name="Bluhm B.H."/>
            <person name="Cannon C."/>
            <person name="Castanera R."/>
            <person name="Culley D.E."/>
            <person name="Daum C."/>
            <person name="Ezra D."/>
            <person name="Gonzalez J.B."/>
            <person name="Henrissat B."/>
            <person name="Kuo A."/>
            <person name="Liang C."/>
            <person name="Lipzen A."/>
            <person name="Lutzoni F."/>
            <person name="Magnuson J."/>
            <person name="Mondo S."/>
            <person name="Nolan M."/>
            <person name="Ohm R."/>
            <person name="Pangilinan J."/>
            <person name="Park H.-J.H."/>
            <person name="Ramirez L."/>
            <person name="Alfaro M."/>
            <person name="Sun H."/>
            <person name="Tritt A."/>
            <person name="Yoshinaga Y."/>
            <person name="Zwiers L.-H.L."/>
            <person name="Turgeon B.G."/>
            <person name="Goodwin S.B."/>
            <person name="Spatafora J.W."/>
            <person name="Crous P.W."/>
            <person name="Grigoriev I.V."/>
        </authorList>
    </citation>
    <scope>NUCLEOTIDE SEQUENCE [LARGE SCALE GENOMIC DNA]</scope>
    <source>
        <strain evidence="14 15">CBS 611.86</strain>
    </source>
</reference>
<dbReference type="AlphaFoldDB" id="A0A7C8I9R9"/>
<feature type="region of interest" description="Disordered" evidence="11">
    <location>
        <begin position="1"/>
        <end position="20"/>
    </location>
</feature>
<keyword evidence="4" id="KW-0479">Metal-binding</keyword>
<name>A0A7C8I9R9_9PLEO</name>
<dbReference type="EC" id="1.14.18.1" evidence="3"/>
<protein>
    <recommendedName>
        <fullName evidence="3">tyrosinase</fullName>
        <ecNumber evidence="3">1.14.18.1</ecNumber>
    </recommendedName>
</protein>
<dbReference type="PRINTS" id="PR00092">
    <property type="entry name" value="TYROSINASE"/>
</dbReference>
<dbReference type="PANTHER" id="PTHR11474">
    <property type="entry name" value="TYROSINASE FAMILY MEMBER"/>
    <property type="match status" value="1"/>
</dbReference>
<comment type="similarity">
    <text evidence="2">Belongs to the tyrosinase family.</text>
</comment>
<proteinExistence type="inferred from homology"/>
<evidence type="ECO:0000313" key="14">
    <source>
        <dbReference type="EMBL" id="KAF2874214.1"/>
    </source>
</evidence>
<evidence type="ECO:0000256" key="8">
    <source>
        <dbReference type="ARBA" id="ARBA00023101"/>
    </source>
</evidence>
<feature type="domain" description="Tyrosinase copper-binding" evidence="13">
    <location>
        <begin position="294"/>
        <end position="305"/>
    </location>
</feature>
<dbReference type="InterPro" id="IPR041640">
    <property type="entry name" value="Tyrosinase_C"/>
</dbReference>
<comment type="catalytic activity">
    <reaction evidence="9">
        <text>2 L-dopa + O2 = 2 L-dopaquinone + 2 H2O</text>
        <dbReference type="Rhea" id="RHEA:34287"/>
        <dbReference type="ChEBI" id="CHEBI:15377"/>
        <dbReference type="ChEBI" id="CHEBI:15379"/>
        <dbReference type="ChEBI" id="CHEBI:57504"/>
        <dbReference type="ChEBI" id="CHEBI:57924"/>
        <dbReference type="EC" id="1.14.18.1"/>
    </reaction>
</comment>
<gene>
    <name evidence="14" type="ORF">BDV95DRAFT_626983</name>
</gene>
<keyword evidence="5" id="KW-0560">Oxidoreductase</keyword>
<keyword evidence="7" id="KW-0503">Monooxygenase</keyword>
<comment type="catalytic activity">
    <reaction evidence="10">
        <text>L-tyrosine + O2 = L-dopaquinone + H2O</text>
        <dbReference type="Rhea" id="RHEA:18117"/>
        <dbReference type="ChEBI" id="CHEBI:15377"/>
        <dbReference type="ChEBI" id="CHEBI:15379"/>
        <dbReference type="ChEBI" id="CHEBI:57924"/>
        <dbReference type="ChEBI" id="CHEBI:58315"/>
        <dbReference type="EC" id="1.14.18.1"/>
    </reaction>
</comment>
<keyword evidence="8" id="KW-0470">Melanin biosynthesis</keyword>
<dbReference type="GO" id="GO:0042438">
    <property type="term" value="P:melanin biosynthetic process"/>
    <property type="evidence" value="ECO:0007669"/>
    <property type="project" value="UniProtKB-KW"/>
</dbReference>
<dbReference type="PROSITE" id="PS00497">
    <property type="entry name" value="TYROSINASE_1"/>
    <property type="match status" value="1"/>
</dbReference>
<evidence type="ECO:0000256" key="11">
    <source>
        <dbReference type="SAM" id="MobiDB-lite"/>
    </source>
</evidence>
<evidence type="ECO:0000259" key="13">
    <source>
        <dbReference type="PROSITE" id="PS00498"/>
    </source>
</evidence>
<evidence type="ECO:0000313" key="15">
    <source>
        <dbReference type="Proteomes" id="UP000481861"/>
    </source>
</evidence>
<dbReference type="OrthoDB" id="6132182at2759"/>
<evidence type="ECO:0000256" key="5">
    <source>
        <dbReference type="ARBA" id="ARBA00023002"/>
    </source>
</evidence>
<evidence type="ECO:0000256" key="3">
    <source>
        <dbReference type="ARBA" id="ARBA00011906"/>
    </source>
</evidence>
<dbReference type="Pfam" id="PF18132">
    <property type="entry name" value="Tyrosinase_C"/>
    <property type="match status" value="1"/>
</dbReference>
<comment type="cofactor">
    <cofactor evidence="1">
        <name>Cu(2+)</name>
        <dbReference type="ChEBI" id="CHEBI:29036"/>
    </cofactor>
</comment>
<sequence length="691" mass="76427">MANSRVAATGIPTPPGPNGSIPIRREIRDLQANFKDQWNLYLLGLADLQKKDPKELLSYYQLAGIHGEPFVPWNGVTGVAGDRKGVFGGYCTHSSILFLTWHRPYLAIYEQALYASVQKVAGQFPEPLRARYISAAKGFRMPYWDWALKISSTTSAFPTAVSSPSATVVDTDGTTKQIPNPLYQFRFDDKTIPQELALGRYWSQFRNTTRSPDRNGNSQNDALARIITNESASLRNNVSLVLLSYKNFDAFSDNQWLRDETPGRYGSIEDLHNEIHDKVGNRGHMSALEVSAFDPVFWLHHTNIDRLWAIWQALNPNAYVIDKIATQDEANFTIVEKTSINADTELKPFYDSSATKFWNSASVKFTTPFGYTYPETQRWLHASDQAYRTAVRAQVTRQYGGNVINNFFANIAPAAAMASVADLKESDGPVANKSSIKKAVAHPIQAAQHVLGKQPAKNDPDDTTTGVEDLKAEASSPPPAQFEAQNAAPAKLHNQALLEAESIPSTPIPLNVPEKFAHLVPDRTYTEWITNLRAIKHGLSQTFRVYVFLGDFNPDPATWPTEYNIVGRFTVLGRGGGTQCEKCQQDRDDELVVTGTVPLTSALLQDIVEGQLSSLEPEDVEAYLVQHLHWRVTNFDGSETPRDQVPGLKVGVVSTKVRIGDDGVPVYSGVYDAHPHITDGRPAGLAGGDEV</sequence>
<dbReference type="EMBL" id="JAADJZ010000006">
    <property type="protein sequence ID" value="KAF2874214.1"/>
    <property type="molecule type" value="Genomic_DNA"/>
</dbReference>
<dbReference type="PROSITE" id="PS00498">
    <property type="entry name" value="TYROSINASE_2"/>
    <property type="match status" value="1"/>
</dbReference>
<dbReference type="Pfam" id="PF00264">
    <property type="entry name" value="Tyrosinase"/>
    <property type="match status" value="1"/>
</dbReference>
<evidence type="ECO:0000256" key="6">
    <source>
        <dbReference type="ARBA" id="ARBA00023008"/>
    </source>
</evidence>
<dbReference type="InterPro" id="IPR002227">
    <property type="entry name" value="Tyrosinase_Cu-bd"/>
</dbReference>